<dbReference type="Pfam" id="PF13561">
    <property type="entry name" value="adh_short_C2"/>
    <property type="match status" value="1"/>
</dbReference>
<dbReference type="EMBL" id="CP001825">
    <property type="protein sequence ID" value="ACZ41883.1"/>
    <property type="molecule type" value="Genomic_DNA"/>
</dbReference>
<organism evidence="3 4">
    <name type="scientific">Thermobaculum terrenum (strain ATCC BAA-798 / CCMEE 7001 / YNP1)</name>
    <dbReference type="NCBI Taxonomy" id="525904"/>
    <lineage>
        <taxon>Bacteria</taxon>
        <taxon>Bacillati</taxon>
        <taxon>Chloroflexota</taxon>
        <taxon>Chloroflexia</taxon>
        <taxon>Candidatus Thermobaculales</taxon>
        <taxon>Candidatus Thermobaculaceae</taxon>
        <taxon>Thermobaculum</taxon>
    </lineage>
</organism>
<dbReference type="NCBIfam" id="NF005975">
    <property type="entry name" value="PRK08063.1"/>
    <property type="match status" value="1"/>
</dbReference>
<dbReference type="AlphaFoldDB" id="D1CG27"/>
<dbReference type="STRING" id="525904.Tter_0966"/>
<dbReference type="OrthoDB" id="9803333at2"/>
<protein>
    <submittedName>
        <fullName evidence="3">Short-chain dehydrogenase/reductase SDR</fullName>
    </submittedName>
</protein>
<dbReference type="RefSeq" id="WP_012874918.1">
    <property type="nucleotide sequence ID" value="NC_013525.1"/>
</dbReference>
<evidence type="ECO:0000256" key="1">
    <source>
        <dbReference type="ARBA" id="ARBA00006484"/>
    </source>
</evidence>
<accession>D1CG27</accession>
<dbReference type="PANTHER" id="PTHR43639">
    <property type="entry name" value="OXIDOREDUCTASE, SHORT-CHAIN DEHYDROGENASE/REDUCTASE FAMILY (AFU_ORTHOLOGUE AFUA_5G02870)"/>
    <property type="match status" value="1"/>
</dbReference>
<evidence type="ECO:0000256" key="2">
    <source>
        <dbReference type="ARBA" id="ARBA00023002"/>
    </source>
</evidence>
<name>D1CG27_THET1</name>
<evidence type="ECO:0000313" key="3">
    <source>
        <dbReference type="EMBL" id="ACZ41883.1"/>
    </source>
</evidence>
<reference evidence="4" key="1">
    <citation type="journal article" date="2010" name="Stand. Genomic Sci.">
        <title>Complete genome sequence of 'Thermobaculum terrenum' type strain (YNP1).</title>
        <authorList>
            <person name="Kiss H."/>
            <person name="Cleland D."/>
            <person name="Lapidus A."/>
            <person name="Lucas S."/>
            <person name="Glavina Del Rio T."/>
            <person name="Nolan M."/>
            <person name="Tice H."/>
            <person name="Han C."/>
            <person name="Goodwin L."/>
            <person name="Pitluck S."/>
            <person name="Liolios K."/>
            <person name="Ivanova N."/>
            <person name="Mavromatis K."/>
            <person name="Ovchinnikova G."/>
            <person name="Pati A."/>
            <person name="Chen A."/>
            <person name="Palaniappan K."/>
            <person name="Land M."/>
            <person name="Hauser L."/>
            <person name="Chang Y."/>
            <person name="Jeffries C."/>
            <person name="Lu M."/>
            <person name="Brettin T."/>
            <person name="Detter J."/>
            <person name="Goker M."/>
            <person name="Tindall B."/>
            <person name="Beck B."/>
            <person name="McDermott T."/>
            <person name="Woyke T."/>
            <person name="Bristow J."/>
            <person name="Eisen J."/>
            <person name="Markowitz V."/>
            <person name="Hugenholtz P."/>
            <person name="Kyrpides N."/>
            <person name="Klenk H."/>
            <person name="Cheng J."/>
        </authorList>
    </citation>
    <scope>NUCLEOTIDE SEQUENCE [LARGE SCALE GENOMIC DNA]</scope>
    <source>
        <strain evidence="4">ATCC BAA-798 / YNP1</strain>
    </source>
</reference>
<dbReference type="PRINTS" id="PR00080">
    <property type="entry name" value="SDRFAMILY"/>
</dbReference>
<dbReference type="InterPro" id="IPR036291">
    <property type="entry name" value="NAD(P)-bd_dom_sf"/>
</dbReference>
<evidence type="ECO:0000313" key="4">
    <source>
        <dbReference type="Proteomes" id="UP000000323"/>
    </source>
</evidence>
<dbReference type="SUPFAM" id="SSF51735">
    <property type="entry name" value="NAD(P)-binding Rossmann-fold domains"/>
    <property type="match status" value="1"/>
</dbReference>
<dbReference type="GO" id="GO:0016491">
    <property type="term" value="F:oxidoreductase activity"/>
    <property type="evidence" value="ECO:0007669"/>
    <property type="project" value="UniProtKB-KW"/>
</dbReference>
<dbReference type="CDD" id="cd05359">
    <property type="entry name" value="ChcA_like_SDR_c"/>
    <property type="match status" value="1"/>
</dbReference>
<dbReference type="InterPro" id="IPR002347">
    <property type="entry name" value="SDR_fam"/>
</dbReference>
<dbReference type="eggNOG" id="COG1028">
    <property type="taxonomic scope" value="Bacteria"/>
</dbReference>
<keyword evidence="4" id="KW-1185">Reference proteome</keyword>
<keyword evidence="2" id="KW-0560">Oxidoreductase</keyword>
<dbReference type="HOGENOM" id="CLU_010194_1_3_0"/>
<comment type="similarity">
    <text evidence="1">Belongs to the short-chain dehydrogenases/reductases (SDR) family.</text>
</comment>
<dbReference type="FunFam" id="3.40.50.720:FF:000084">
    <property type="entry name" value="Short-chain dehydrogenase reductase"/>
    <property type="match status" value="1"/>
</dbReference>
<dbReference type="Proteomes" id="UP000000323">
    <property type="component" value="Chromosome 1"/>
</dbReference>
<sequence length="251" mass="26954">MLFEGKVALVTGGTRGIGKAIAKMFAQEGAKVAVNYLRRRGPADETLEELKALGAEAIAIKADVRDREKIKGMVQQVLDELGGIDFVISNAASGSNKPILQLEESGWDWTMNINTRALLFLAQETVPHMLERGGGRIISISSLGSFRVLPDYASVGVSKAALEALTRYLAVELAPKKIIVNCVSGSVVETEALKYFASAEQMLTAGRERTPAGRMVTPEDIANVIKYLCTPEAEMIVGQTIIVDGGLSLVF</sequence>
<dbReference type="KEGG" id="ttr:Tter_0966"/>
<dbReference type="PANTHER" id="PTHR43639:SF1">
    <property type="entry name" value="SHORT-CHAIN DEHYDROGENASE_REDUCTASE FAMILY PROTEIN"/>
    <property type="match status" value="1"/>
</dbReference>
<gene>
    <name evidence="3" type="ordered locus">Tter_0966</name>
</gene>
<dbReference type="PRINTS" id="PR00081">
    <property type="entry name" value="GDHRDH"/>
</dbReference>
<dbReference type="NCBIfam" id="NF005559">
    <property type="entry name" value="PRK07231.1"/>
    <property type="match status" value="1"/>
</dbReference>
<dbReference type="Gene3D" id="3.40.50.720">
    <property type="entry name" value="NAD(P)-binding Rossmann-like Domain"/>
    <property type="match status" value="1"/>
</dbReference>
<proteinExistence type="inferred from homology"/>